<evidence type="ECO:0000256" key="1">
    <source>
        <dbReference type="ARBA" id="ARBA00004948"/>
    </source>
</evidence>
<dbReference type="EMBL" id="JSUQ01000039">
    <property type="protein sequence ID" value="KHQ49845.1"/>
    <property type="molecule type" value="Genomic_DNA"/>
</dbReference>
<dbReference type="Pfam" id="PF02581">
    <property type="entry name" value="TMP-TENI"/>
    <property type="match status" value="1"/>
</dbReference>
<dbReference type="CDD" id="cd00564">
    <property type="entry name" value="TMP_TenI"/>
    <property type="match status" value="1"/>
</dbReference>
<evidence type="ECO:0000256" key="2">
    <source>
        <dbReference type="ARBA" id="ARBA00022977"/>
    </source>
</evidence>
<dbReference type="InterPro" id="IPR013785">
    <property type="entry name" value="Aldolase_TIM"/>
</dbReference>
<evidence type="ECO:0000313" key="4">
    <source>
        <dbReference type="EMBL" id="KHQ49845.1"/>
    </source>
</evidence>
<evidence type="ECO:0000313" key="5">
    <source>
        <dbReference type="Proteomes" id="UP000030960"/>
    </source>
</evidence>
<comment type="caution">
    <text evidence="4">The sequence shown here is derived from an EMBL/GenBank/DDBJ whole genome shotgun (WGS) entry which is preliminary data.</text>
</comment>
<accession>A0A0B3RF29</accession>
<dbReference type="GO" id="GO:0004789">
    <property type="term" value="F:thiamine-phosphate diphosphorylase activity"/>
    <property type="evidence" value="ECO:0007669"/>
    <property type="project" value="UniProtKB-EC"/>
</dbReference>
<dbReference type="InterPro" id="IPR036206">
    <property type="entry name" value="ThiamineP_synth_sf"/>
</dbReference>
<comment type="pathway">
    <text evidence="1">Cofactor biosynthesis; thiamine diphosphate biosynthesis.</text>
</comment>
<name>A0A0B3RF29_9RHOB</name>
<keyword evidence="4" id="KW-0808">Transferase</keyword>
<dbReference type="PATRIC" id="fig|1515334.3.peg.5626"/>
<dbReference type="SUPFAM" id="SSF51391">
    <property type="entry name" value="Thiamin phosphate synthase"/>
    <property type="match status" value="1"/>
</dbReference>
<keyword evidence="2" id="KW-0784">Thiamine biosynthesis</keyword>
<gene>
    <name evidence="4" type="ORF">OA50_05626</name>
</gene>
<dbReference type="AlphaFoldDB" id="A0A0B3RF29"/>
<dbReference type="InterPro" id="IPR022998">
    <property type="entry name" value="ThiamineP_synth_TenI"/>
</dbReference>
<sequence>MVNDHWRLALEINCTFVHLGQEDMDGADFGALRSAGVRFGLSTHDPAELDRALALDPTYVALGPVYPTKLKQMKWAPQGLDRVRDWKVRTGAVPLVGIGGLTPDRLPGLFAAGADSAAVVTDIEQAADPAARCREWIAATRGYLR</sequence>
<organism evidence="4 5">
    <name type="scientific">Mameliella alba</name>
    <dbReference type="NCBI Taxonomy" id="561184"/>
    <lineage>
        <taxon>Bacteria</taxon>
        <taxon>Pseudomonadati</taxon>
        <taxon>Pseudomonadota</taxon>
        <taxon>Alphaproteobacteria</taxon>
        <taxon>Rhodobacterales</taxon>
        <taxon>Roseobacteraceae</taxon>
        <taxon>Mameliella</taxon>
    </lineage>
</organism>
<keyword evidence="5" id="KW-1185">Reference proteome</keyword>
<protein>
    <submittedName>
        <fullName evidence="4">Thiamine-phosphate synthase</fullName>
        <ecNumber evidence="4">2.5.1.3</ecNumber>
    </submittedName>
</protein>
<dbReference type="GO" id="GO:0009228">
    <property type="term" value="P:thiamine biosynthetic process"/>
    <property type="evidence" value="ECO:0007669"/>
    <property type="project" value="UniProtKB-KW"/>
</dbReference>
<proteinExistence type="predicted"/>
<evidence type="ECO:0000259" key="3">
    <source>
        <dbReference type="Pfam" id="PF02581"/>
    </source>
</evidence>
<dbReference type="PANTHER" id="PTHR20857">
    <property type="entry name" value="THIAMINE-PHOSPHATE PYROPHOSPHORYLASE"/>
    <property type="match status" value="1"/>
</dbReference>
<dbReference type="GO" id="GO:0005737">
    <property type="term" value="C:cytoplasm"/>
    <property type="evidence" value="ECO:0007669"/>
    <property type="project" value="TreeGrafter"/>
</dbReference>
<reference evidence="4 5" key="1">
    <citation type="submission" date="2014-10" db="EMBL/GenBank/DDBJ databases">
        <title>Genome sequence of Ponticoccus sp. strain UMTAT08 isolated from clonal culture of toxic dinoflagellate Alexandrium tamiyavanichii.</title>
        <authorList>
            <person name="Gan H.Y."/>
            <person name="Muhd D.-D."/>
            <person name="Mohd Noor M.E."/>
            <person name="Yeong Y.S."/>
            <person name="Usup G."/>
        </authorList>
    </citation>
    <scope>NUCLEOTIDE SEQUENCE [LARGE SCALE GENOMIC DNA]</scope>
    <source>
        <strain evidence="4 5">UMTAT08</strain>
    </source>
</reference>
<dbReference type="EC" id="2.5.1.3" evidence="4"/>
<dbReference type="Gene3D" id="3.20.20.70">
    <property type="entry name" value="Aldolase class I"/>
    <property type="match status" value="1"/>
</dbReference>
<dbReference type="Proteomes" id="UP000030960">
    <property type="component" value="Unassembled WGS sequence"/>
</dbReference>
<dbReference type="PANTHER" id="PTHR20857:SF15">
    <property type="entry name" value="THIAMINE-PHOSPHATE SYNTHASE"/>
    <property type="match status" value="1"/>
</dbReference>
<feature type="domain" description="Thiamine phosphate synthase/TenI" evidence="3">
    <location>
        <begin position="1"/>
        <end position="123"/>
    </location>
</feature>